<dbReference type="InterPro" id="IPR050366">
    <property type="entry name" value="BP-dependent_transpt_permease"/>
</dbReference>
<feature type="transmembrane region" description="Helical" evidence="7">
    <location>
        <begin position="245"/>
        <end position="270"/>
    </location>
</feature>
<dbReference type="Gene3D" id="1.10.3720.10">
    <property type="entry name" value="MetI-like"/>
    <property type="match status" value="1"/>
</dbReference>
<feature type="domain" description="ABC transmembrane type-1" evidence="8">
    <location>
        <begin position="76"/>
        <end position="266"/>
    </location>
</feature>
<accession>C4LK32</accession>
<dbReference type="KEGG" id="ckp:ckrop_1453"/>
<dbReference type="RefSeq" id="WP_012732074.1">
    <property type="nucleotide sequence ID" value="NC_012704.1"/>
</dbReference>
<keyword evidence="4 7" id="KW-0812">Transmembrane</keyword>
<dbReference type="STRING" id="645127.ckrop_1453"/>
<evidence type="ECO:0000313" key="10">
    <source>
        <dbReference type="Proteomes" id="UP000001473"/>
    </source>
</evidence>
<dbReference type="GO" id="GO:0005886">
    <property type="term" value="C:plasma membrane"/>
    <property type="evidence" value="ECO:0007669"/>
    <property type="project" value="UniProtKB-SubCell"/>
</dbReference>
<evidence type="ECO:0000259" key="8">
    <source>
        <dbReference type="PROSITE" id="PS50928"/>
    </source>
</evidence>
<dbReference type="GO" id="GO:0055085">
    <property type="term" value="P:transmembrane transport"/>
    <property type="evidence" value="ECO:0007669"/>
    <property type="project" value="InterPro"/>
</dbReference>
<organism evidence="9 10">
    <name type="scientific">Corynebacterium kroppenstedtii (strain DSM 44385 / JCM 11950 / CIP 105744 / CCUG 35717)</name>
    <dbReference type="NCBI Taxonomy" id="645127"/>
    <lineage>
        <taxon>Bacteria</taxon>
        <taxon>Bacillati</taxon>
        <taxon>Actinomycetota</taxon>
        <taxon>Actinomycetes</taxon>
        <taxon>Mycobacteriales</taxon>
        <taxon>Corynebacteriaceae</taxon>
        <taxon>Corynebacterium</taxon>
    </lineage>
</organism>
<feature type="transmembrane region" description="Helical" evidence="7">
    <location>
        <begin position="15"/>
        <end position="37"/>
    </location>
</feature>
<reference evidence="9 10" key="1">
    <citation type="journal article" date="2008" name="J. Biotechnol.">
        <title>Ultrafast pyrosequencing of Corynebacterium kroppenstedtii DSM44385 revealed insights into the physiology of a lipophilic corynebacterium that lacks mycolic acids.</title>
        <authorList>
            <person name="Tauch A."/>
            <person name="Schneider J."/>
            <person name="Szczepanowski R."/>
            <person name="Tilker A."/>
            <person name="Viehoever P."/>
            <person name="Gartemann K.-H."/>
            <person name="Arnold W."/>
            <person name="Blom J."/>
            <person name="Brinkrolf K."/>
            <person name="Brune I."/>
            <person name="Goetker S."/>
            <person name="Weisshaar B."/>
            <person name="Goesmann A."/>
            <person name="Droege M."/>
            <person name="Puehler A."/>
        </authorList>
    </citation>
    <scope>NUCLEOTIDE SEQUENCE [LARGE SCALE GENOMIC DNA]</scope>
    <source>
        <strain evidence="10">DSM 44385 / JCM 11950 / CIP 105744 / CCUG 35717</strain>
    </source>
</reference>
<protein>
    <submittedName>
        <fullName evidence="9">ABC-type transport system, permease protein</fullName>
    </submittedName>
</protein>
<evidence type="ECO:0000256" key="1">
    <source>
        <dbReference type="ARBA" id="ARBA00004651"/>
    </source>
</evidence>
<comment type="similarity">
    <text evidence="7">Belongs to the binding-protein-dependent transport system permease family.</text>
</comment>
<evidence type="ECO:0000256" key="7">
    <source>
        <dbReference type="RuleBase" id="RU363032"/>
    </source>
</evidence>
<keyword evidence="10" id="KW-1185">Reference proteome</keyword>
<name>C4LK32_CORK4</name>
<comment type="subcellular location">
    <subcellularLocation>
        <location evidence="1 7">Cell membrane</location>
        <topology evidence="1 7">Multi-pass membrane protein</topology>
    </subcellularLocation>
</comment>
<keyword evidence="6 7" id="KW-0472">Membrane</keyword>
<dbReference type="Proteomes" id="UP000001473">
    <property type="component" value="Chromosome"/>
</dbReference>
<evidence type="ECO:0000256" key="5">
    <source>
        <dbReference type="ARBA" id="ARBA00022989"/>
    </source>
</evidence>
<gene>
    <name evidence="9" type="ordered locus">ckrop_1453</name>
</gene>
<sequence>MFKHLFTPRSSGLSLAWISVITIVVIVVYAIIVPIVLPEDQTTVNFANAYSPPSSDYWFGTDSGGHDLFVRTAQALRISLIIAVITAIFSAIIGTLIEVTAALADGFLDRLTMRFVDGMNALPHLILVLVVVSLFKGSATAIVLALVATHWIPIARITRAQVLTMRHSDYIQAAYLGGRGHRWVIGHHLVPGVLSQSVVGLVLLVPHAIWHESTLSFLDVGLPAHRAALGTLLRGAQGGVLLGSWWILVFPALFLVVFCLAVSHVGHSLVSVVNDYGRREDLADASHSE</sequence>
<dbReference type="EMBL" id="CP001620">
    <property type="protein sequence ID" value="ACR18187.1"/>
    <property type="molecule type" value="Genomic_DNA"/>
</dbReference>
<dbReference type="InterPro" id="IPR000515">
    <property type="entry name" value="MetI-like"/>
</dbReference>
<proteinExistence type="inferred from homology"/>
<evidence type="ECO:0000256" key="4">
    <source>
        <dbReference type="ARBA" id="ARBA00022692"/>
    </source>
</evidence>
<dbReference type="HOGENOM" id="CLU_028518_5_4_11"/>
<evidence type="ECO:0000256" key="2">
    <source>
        <dbReference type="ARBA" id="ARBA00022448"/>
    </source>
</evidence>
<dbReference type="AlphaFoldDB" id="C4LK32"/>
<dbReference type="Pfam" id="PF00528">
    <property type="entry name" value="BPD_transp_1"/>
    <property type="match status" value="1"/>
</dbReference>
<keyword evidence="2 7" id="KW-0813">Transport</keyword>
<feature type="transmembrane region" description="Helical" evidence="7">
    <location>
        <begin position="189"/>
        <end position="210"/>
    </location>
</feature>
<dbReference type="OrthoDB" id="9812701at2"/>
<evidence type="ECO:0000256" key="3">
    <source>
        <dbReference type="ARBA" id="ARBA00022475"/>
    </source>
</evidence>
<dbReference type="InterPro" id="IPR035906">
    <property type="entry name" value="MetI-like_sf"/>
</dbReference>
<feature type="transmembrane region" description="Helical" evidence="7">
    <location>
        <begin position="124"/>
        <end position="149"/>
    </location>
</feature>
<dbReference type="eggNOG" id="COG1173">
    <property type="taxonomic scope" value="Bacteria"/>
</dbReference>
<keyword evidence="3" id="KW-1003">Cell membrane</keyword>
<dbReference type="PROSITE" id="PS50928">
    <property type="entry name" value="ABC_TM1"/>
    <property type="match status" value="1"/>
</dbReference>
<keyword evidence="5 7" id="KW-1133">Transmembrane helix</keyword>
<evidence type="ECO:0000313" key="9">
    <source>
        <dbReference type="EMBL" id="ACR18187.1"/>
    </source>
</evidence>
<dbReference type="PANTHER" id="PTHR43386">
    <property type="entry name" value="OLIGOPEPTIDE TRANSPORT SYSTEM PERMEASE PROTEIN APPC"/>
    <property type="match status" value="1"/>
</dbReference>
<feature type="transmembrane region" description="Helical" evidence="7">
    <location>
        <begin position="78"/>
        <end position="104"/>
    </location>
</feature>
<evidence type="ECO:0000256" key="6">
    <source>
        <dbReference type="ARBA" id="ARBA00023136"/>
    </source>
</evidence>
<dbReference type="PANTHER" id="PTHR43386:SF23">
    <property type="entry name" value="ABC TRANSPORTER"/>
    <property type="match status" value="1"/>
</dbReference>
<dbReference type="CDD" id="cd06261">
    <property type="entry name" value="TM_PBP2"/>
    <property type="match status" value="1"/>
</dbReference>
<dbReference type="SUPFAM" id="SSF161098">
    <property type="entry name" value="MetI-like"/>
    <property type="match status" value="1"/>
</dbReference>